<gene>
    <name evidence="2" type="ORF">F5878DRAFT_659115</name>
</gene>
<comment type="caution">
    <text evidence="2">The sequence shown here is derived from an EMBL/GenBank/DDBJ whole genome shotgun (WGS) entry which is preliminary data.</text>
</comment>
<name>A0AA38PDW4_9AGAR</name>
<evidence type="ECO:0000313" key="2">
    <source>
        <dbReference type="EMBL" id="KAJ3840756.1"/>
    </source>
</evidence>
<accession>A0AA38PDW4</accession>
<dbReference type="Gene3D" id="1.10.472.10">
    <property type="entry name" value="Cyclin-like"/>
    <property type="match status" value="1"/>
</dbReference>
<dbReference type="AlphaFoldDB" id="A0AA38PDW4"/>
<feature type="compositionally biased region" description="Polar residues" evidence="1">
    <location>
        <begin position="28"/>
        <end position="39"/>
    </location>
</feature>
<dbReference type="Proteomes" id="UP001163846">
    <property type="component" value="Unassembled WGS sequence"/>
</dbReference>
<dbReference type="PANTHER" id="PTHR15615:SF108">
    <property type="entry name" value="PROTEIN CNPPD1"/>
    <property type="match status" value="1"/>
</dbReference>
<keyword evidence="3" id="KW-1185">Reference proteome</keyword>
<evidence type="ECO:0000313" key="3">
    <source>
        <dbReference type="Proteomes" id="UP001163846"/>
    </source>
</evidence>
<evidence type="ECO:0000256" key="1">
    <source>
        <dbReference type="SAM" id="MobiDB-lite"/>
    </source>
</evidence>
<dbReference type="GO" id="GO:0005634">
    <property type="term" value="C:nucleus"/>
    <property type="evidence" value="ECO:0007669"/>
    <property type="project" value="TreeGrafter"/>
</dbReference>
<evidence type="ECO:0008006" key="4">
    <source>
        <dbReference type="Google" id="ProtNLM"/>
    </source>
</evidence>
<proteinExistence type="predicted"/>
<dbReference type="CDD" id="cd20557">
    <property type="entry name" value="CYCLIN_ScPCL1-like"/>
    <property type="match status" value="1"/>
</dbReference>
<dbReference type="InterPro" id="IPR013922">
    <property type="entry name" value="Cyclin_PHO80-like"/>
</dbReference>
<dbReference type="GO" id="GO:0016538">
    <property type="term" value="F:cyclin-dependent protein serine/threonine kinase regulator activity"/>
    <property type="evidence" value="ECO:0007669"/>
    <property type="project" value="TreeGrafter"/>
</dbReference>
<feature type="region of interest" description="Disordered" evidence="1">
    <location>
        <begin position="26"/>
        <end position="52"/>
    </location>
</feature>
<dbReference type="EMBL" id="MU806065">
    <property type="protein sequence ID" value="KAJ3840756.1"/>
    <property type="molecule type" value="Genomic_DNA"/>
</dbReference>
<reference evidence="2" key="1">
    <citation type="submission" date="2022-08" db="EMBL/GenBank/DDBJ databases">
        <authorList>
            <consortium name="DOE Joint Genome Institute"/>
            <person name="Min B."/>
            <person name="Riley R."/>
            <person name="Sierra-Patev S."/>
            <person name="Naranjo-Ortiz M."/>
            <person name="Looney B."/>
            <person name="Konkel Z."/>
            <person name="Slot J.C."/>
            <person name="Sakamoto Y."/>
            <person name="Steenwyk J.L."/>
            <person name="Rokas A."/>
            <person name="Carro J."/>
            <person name="Camarero S."/>
            <person name="Ferreira P."/>
            <person name="Molpeceres G."/>
            <person name="Ruiz-Duenas F.J."/>
            <person name="Serrano A."/>
            <person name="Henrissat B."/>
            <person name="Drula E."/>
            <person name="Hughes K.W."/>
            <person name="Mata J.L."/>
            <person name="Ishikawa N.K."/>
            <person name="Vargas-Isla R."/>
            <person name="Ushijima S."/>
            <person name="Smith C.A."/>
            <person name="Ahrendt S."/>
            <person name="Andreopoulos W."/>
            <person name="He G."/>
            <person name="Labutti K."/>
            <person name="Lipzen A."/>
            <person name="Ng V."/>
            <person name="Sandor L."/>
            <person name="Barry K."/>
            <person name="Martinez A.T."/>
            <person name="Xiao Y."/>
            <person name="Gibbons J.G."/>
            <person name="Terashima K."/>
            <person name="Hibbett D.S."/>
            <person name="Grigoriev I.V."/>
        </authorList>
    </citation>
    <scope>NUCLEOTIDE SEQUENCE</scope>
    <source>
        <strain evidence="2">TFB9207</strain>
    </source>
</reference>
<dbReference type="PANTHER" id="PTHR15615">
    <property type="match status" value="1"/>
</dbReference>
<protein>
    <recommendedName>
        <fullName evidence="4">Cyclin N-terminal domain-containing protein</fullName>
    </recommendedName>
</protein>
<organism evidence="2 3">
    <name type="scientific">Lentinula raphanica</name>
    <dbReference type="NCBI Taxonomy" id="153919"/>
    <lineage>
        <taxon>Eukaryota</taxon>
        <taxon>Fungi</taxon>
        <taxon>Dikarya</taxon>
        <taxon>Basidiomycota</taxon>
        <taxon>Agaricomycotina</taxon>
        <taxon>Agaricomycetes</taxon>
        <taxon>Agaricomycetidae</taxon>
        <taxon>Agaricales</taxon>
        <taxon>Marasmiineae</taxon>
        <taxon>Omphalotaceae</taxon>
        <taxon>Lentinula</taxon>
    </lineage>
</organism>
<sequence>MPVPVPHHPKQPAHLVIKSHCSDDGVNHSFQDLTGTLPVSPTGPPPSFGTREQWINSLPSWRRSKPRRIWEDDSHPFSGQDFQRGLAAAANAPAIKGSRAEACPPPFRTLTQPTLSPPPVKGLQADIERIPHGALDTADVHADNKVQSTATDVDMIHRDNDDDHGVFTPMIEDESPDTRSLPEASSSPIEPVTPFGDFVDRAVSSASYSAAFNCAYVAPASLANAAKDSCHLQTFVLHSVTQHQVDLPKEPVPAPAPELVTPTATSGYRKLSEPLSEWLANFVWKVCTTGANVPPSVGKARLSSPKAYAAAPPAYFASSIHSLLLSTLLQPSAIFLALWYIVRLPVSFGVLSLSSDHTKELRFRMALLGEHQGLDKDAMDHSAPFRLVVLGCMLANKWLDDHTFSNKTWHSISNVPITVLNKLESLALDIFAYDLSISSNDWSDWLAHVMSYHHSLSSPSHPQPISRPSANPHLIIKLAIEEIMNAPKTANGGRVYSQPVFIGLEERRKEKQDKEQAQKTDALEIDLDEDGPLREEYMPKRRVSGASTSARNNENLLATQRQNWESTKPAEVNLPPPARWSPAGDEPILRESNRSYGRYIAVQPTPGLNVSTAPYQGLLHHQPTQDIAYMSQHWLPNAPFAAVKPLPTTGPFFEYPSLQHPVNPVYNPCPPPLLLPFSFSHSRSQSYSHDQDIQQSYNHMRSYSQSQFDFRCCDLRMTANELVPVQRDMDGTWGHPAYSAPAFVPHPTLAYQSAWLRT</sequence>
<dbReference type="GO" id="GO:0019901">
    <property type="term" value="F:protein kinase binding"/>
    <property type="evidence" value="ECO:0007669"/>
    <property type="project" value="InterPro"/>
</dbReference>
<feature type="region of interest" description="Disordered" evidence="1">
    <location>
        <begin position="567"/>
        <end position="586"/>
    </location>
</feature>
<dbReference type="GO" id="GO:0000307">
    <property type="term" value="C:cyclin-dependent protein kinase holoenzyme complex"/>
    <property type="evidence" value="ECO:0007669"/>
    <property type="project" value="TreeGrafter"/>
</dbReference>